<evidence type="ECO:0000313" key="5">
    <source>
        <dbReference type="Proteomes" id="UP000824102"/>
    </source>
</evidence>
<evidence type="ECO:0000313" key="4">
    <source>
        <dbReference type="EMBL" id="HIZ72627.1"/>
    </source>
</evidence>
<dbReference type="EMBL" id="DXBB01000056">
    <property type="protein sequence ID" value="HIZ72627.1"/>
    <property type="molecule type" value="Genomic_DNA"/>
</dbReference>
<name>A0A9D2G5K1_9FIRM</name>
<evidence type="ECO:0000256" key="1">
    <source>
        <dbReference type="SAM" id="MobiDB-lite"/>
    </source>
</evidence>
<feature type="domain" description="Polyvalent protein metallopeptidase" evidence="3">
    <location>
        <begin position="185"/>
        <end position="304"/>
    </location>
</feature>
<gene>
    <name evidence="4" type="ORF">H9964_03495</name>
</gene>
<feature type="compositionally biased region" description="Basic and acidic residues" evidence="1">
    <location>
        <begin position="352"/>
        <end position="361"/>
    </location>
</feature>
<evidence type="ECO:0000259" key="3">
    <source>
        <dbReference type="Pfam" id="PF18818"/>
    </source>
</evidence>
<dbReference type="AlphaFoldDB" id="A0A9D2G5K1"/>
<comment type="caution">
    <text evidence="4">The sequence shown here is derived from an EMBL/GenBank/DDBJ whole genome shotgun (WGS) entry which is preliminary data.</text>
</comment>
<dbReference type="Pfam" id="PF18818">
    <property type="entry name" value="MPTase-PolyVal"/>
    <property type="match status" value="1"/>
</dbReference>
<protein>
    <submittedName>
        <fullName evidence="4">DUF1738 domain-containing protein</fullName>
    </submittedName>
</protein>
<sequence>MANEITKEKTYEKLSKSEQMVIDIVLKNLENGSGIWSPGWVSTGLPRNAITGKGYRGSNNIRLFMIGMERGYKDNRWLTFRQMTEKGWSFKQDEEGNSLAKNKGVGIDYYELRDRATKRPFDRSVLDGMTEDEKREYMDENVYALKRSYTVFNADLVEGIPANAETLPGVMENIDRVDNFLEEWSEKEAKIVYGGDEAYYSPRLDEIHLPEQKAFRSTAEFYSTALHELGHSTGHEKRLNRQITNSFASDEYAKEELRAEIGSLFLEQEFGVPTDPEHLRNSSAYVENWYGAIKKDPSIFFSAVTDASKISAYVMGKEREFSLEKEATKEKNEAVSGPLSFVDSALSSPADETQKEGETKATRGGMQGGAHPLASVPSNSVRENAQGVQGGGFPLAQDEKIEPYAIVKDEDDAGETVYRLKMIAPYGQTRSQFGGYGFRSPEALMKEFSIMQLKPVWRGKKFKEVSISELAEMSRERADQYYAKQERRNEDRKIGYMLPSQYAAKVENEWRPDMKGRGIESLAPSDRELVSKAETGTEGSVFQALFRGDRVTGEWAADVNSIMRRLALYTEDAEQIGRVFRASGQFREGMLETEIKQLATSAIDTVKKILPKVIQTGDEIKHHGSRQNSATK</sequence>
<dbReference type="InterPro" id="IPR013610">
    <property type="entry name" value="ArdC_N"/>
</dbReference>
<reference evidence="4" key="2">
    <citation type="submission" date="2021-04" db="EMBL/GenBank/DDBJ databases">
        <authorList>
            <person name="Gilroy R."/>
        </authorList>
    </citation>
    <scope>NUCLEOTIDE SEQUENCE</scope>
    <source>
        <strain evidence="4">ChiW7-2402</strain>
    </source>
</reference>
<feature type="domain" description="N-terminal" evidence="2">
    <location>
        <begin position="18"/>
        <end position="152"/>
    </location>
</feature>
<evidence type="ECO:0000259" key="2">
    <source>
        <dbReference type="Pfam" id="PF08401"/>
    </source>
</evidence>
<dbReference type="Proteomes" id="UP000824102">
    <property type="component" value="Unassembled WGS sequence"/>
</dbReference>
<proteinExistence type="predicted"/>
<dbReference type="Pfam" id="PF08401">
    <property type="entry name" value="ArdcN"/>
    <property type="match status" value="1"/>
</dbReference>
<dbReference type="GO" id="GO:0003697">
    <property type="term" value="F:single-stranded DNA binding"/>
    <property type="evidence" value="ECO:0007669"/>
    <property type="project" value="InterPro"/>
</dbReference>
<feature type="region of interest" description="Disordered" evidence="1">
    <location>
        <begin position="325"/>
        <end position="377"/>
    </location>
</feature>
<organism evidence="4 5">
    <name type="scientific">Candidatus Gallimonas intestinavium</name>
    <dbReference type="NCBI Taxonomy" id="2838603"/>
    <lineage>
        <taxon>Bacteria</taxon>
        <taxon>Bacillati</taxon>
        <taxon>Bacillota</taxon>
        <taxon>Clostridia</taxon>
        <taxon>Candidatus Gallimonas</taxon>
    </lineage>
</organism>
<dbReference type="InterPro" id="IPR041459">
    <property type="entry name" value="MPTase-PolyVal"/>
</dbReference>
<reference evidence="4" key="1">
    <citation type="journal article" date="2021" name="PeerJ">
        <title>Extensive microbial diversity within the chicken gut microbiome revealed by metagenomics and culture.</title>
        <authorList>
            <person name="Gilroy R."/>
            <person name="Ravi A."/>
            <person name="Getino M."/>
            <person name="Pursley I."/>
            <person name="Horton D.L."/>
            <person name="Alikhan N.F."/>
            <person name="Baker D."/>
            <person name="Gharbi K."/>
            <person name="Hall N."/>
            <person name="Watson M."/>
            <person name="Adriaenssens E.M."/>
            <person name="Foster-Nyarko E."/>
            <person name="Jarju S."/>
            <person name="Secka A."/>
            <person name="Antonio M."/>
            <person name="Oren A."/>
            <person name="Chaudhuri R.R."/>
            <person name="La Ragione R."/>
            <person name="Hildebrand F."/>
            <person name="Pallen M.J."/>
        </authorList>
    </citation>
    <scope>NUCLEOTIDE SEQUENCE</scope>
    <source>
        <strain evidence="4">ChiW7-2402</strain>
    </source>
</reference>
<accession>A0A9D2G5K1</accession>